<name>A0A378XGI8_9BURK</name>
<dbReference type="GO" id="GO:0071978">
    <property type="term" value="P:bacterial-type flagellum-dependent swarming motility"/>
    <property type="evidence" value="ECO:0007669"/>
    <property type="project" value="TreeGrafter"/>
</dbReference>
<evidence type="ECO:0000313" key="11">
    <source>
        <dbReference type="EMBL" id="SUA54830.1"/>
    </source>
</evidence>
<dbReference type="STRING" id="1122619.GCA_000373745_00808"/>
<feature type="domain" description="Flagellar hook protein FlgE/F/G-like D1" evidence="9">
    <location>
        <begin position="85"/>
        <end position="150"/>
    </location>
</feature>
<evidence type="ECO:0000313" key="13">
    <source>
        <dbReference type="Proteomes" id="UP000594903"/>
    </source>
</evidence>
<keyword evidence="13" id="KW-1185">Reference proteome</keyword>
<dbReference type="PANTHER" id="PTHR30435:SF18">
    <property type="entry name" value="FLAGELLAR BASAL-BODY ROD PROTEIN FLGF"/>
    <property type="match status" value="1"/>
</dbReference>
<keyword evidence="10" id="KW-0969">Cilium</keyword>
<dbReference type="OrthoDB" id="9804559at2"/>
<evidence type="ECO:0000259" key="8">
    <source>
        <dbReference type="Pfam" id="PF06429"/>
    </source>
</evidence>
<dbReference type="EMBL" id="CP065725">
    <property type="protein sequence ID" value="QPT39110.1"/>
    <property type="molecule type" value="Genomic_DNA"/>
</dbReference>
<dbReference type="Proteomes" id="UP000594903">
    <property type="component" value="Chromosome"/>
</dbReference>
<gene>
    <name evidence="11" type="primary">flgF</name>
    <name evidence="10" type="ORF">I6G29_07865</name>
    <name evidence="11" type="ORF">NCTC11997_01634</name>
</gene>
<dbReference type="NCBIfam" id="NF009280">
    <property type="entry name" value="PRK12640.1"/>
    <property type="match status" value="1"/>
</dbReference>
<dbReference type="AlphaFoldDB" id="A0A378XGI8"/>
<reference evidence="10 13" key="2">
    <citation type="submission" date="2020-12" db="EMBL/GenBank/DDBJ databases">
        <title>FDA dAtabase for Regulatory Grade micrObial Sequences (FDA-ARGOS): Supporting development and validation of Infectious Disease Dx tests.</title>
        <authorList>
            <person name="Sproer C."/>
            <person name="Gronow S."/>
            <person name="Severitt S."/>
            <person name="Schroder I."/>
            <person name="Tallon L."/>
            <person name="Sadzewicz L."/>
            <person name="Zhao X."/>
            <person name="Boylan J."/>
            <person name="Ott S."/>
            <person name="Bowen H."/>
            <person name="Vavikolanu K."/>
            <person name="Mehta A."/>
            <person name="Aluvathingal J."/>
            <person name="Nadendla S."/>
            <person name="Lowell S."/>
            <person name="Myers T."/>
            <person name="Yan Y."/>
            <person name="Sichtig H."/>
        </authorList>
    </citation>
    <scope>NUCLEOTIDE SEQUENCE [LARGE SCALE GENOMIC DNA]</scope>
    <source>
        <strain evidence="10 13">FDAARGOS_872</strain>
    </source>
</reference>
<evidence type="ECO:0000256" key="4">
    <source>
        <dbReference type="ARBA" id="ARBA00038560"/>
    </source>
</evidence>
<dbReference type="InterPro" id="IPR053967">
    <property type="entry name" value="LlgE_F_G-like_D1"/>
</dbReference>
<dbReference type="InterPro" id="IPR019776">
    <property type="entry name" value="Flagellar_basal_body_rod_CS"/>
</dbReference>
<dbReference type="GO" id="GO:0030694">
    <property type="term" value="C:bacterial-type flagellum basal body, rod"/>
    <property type="evidence" value="ECO:0007669"/>
    <property type="project" value="UniProtKB-UniRule"/>
</dbReference>
<evidence type="ECO:0000259" key="7">
    <source>
        <dbReference type="Pfam" id="PF00460"/>
    </source>
</evidence>
<comment type="subunit">
    <text evidence="4 6">The basal body constitutes a major portion of the flagellar organelle and consists of five rings (E,L,P,S, and M) mounted on a central rod. The rod consists of about 26 subunits of FlgG in the distal portion, and FlgB, FlgC and FlgF are thought to build up the proximal portion of the rod with about 6 subunits each.</text>
</comment>
<dbReference type="InterPro" id="IPR001444">
    <property type="entry name" value="Flag_bb_rod_N"/>
</dbReference>
<dbReference type="SUPFAM" id="SSF117143">
    <property type="entry name" value="Flagellar hook protein flgE"/>
    <property type="match status" value="1"/>
</dbReference>
<evidence type="ECO:0000259" key="9">
    <source>
        <dbReference type="Pfam" id="PF22692"/>
    </source>
</evidence>
<keyword evidence="10" id="KW-0966">Cell projection</keyword>
<dbReference type="EMBL" id="UGSB01000001">
    <property type="protein sequence ID" value="SUA54830.1"/>
    <property type="molecule type" value="Genomic_DNA"/>
</dbReference>
<dbReference type="InterPro" id="IPR010930">
    <property type="entry name" value="Flg_bb/hook_C_dom"/>
</dbReference>
<evidence type="ECO:0000256" key="5">
    <source>
        <dbReference type="ARBA" id="ARBA00040228"/>
    </source>
</evidence>
<dbReference type="InterPro" id="IPR020013">
    <property type="entry name" value="Flagellar_FlgE/F/G"/>
</dbReference>
<keyword evidence="10" id="KW-0282">Flagellum</keyword>
<dbReference type="InterPro" id="IPR037925">
    <property type="entry name" value="FlgE/F/G-like"/>
</dbReference>
<feature type="domain" description="Flagellar basal body rod protein N-terminal" evidence="7">
    <location>
        <begin position="5"/>
        <end position="35"/>
    </location>
</feature>
<keyword evidence="3 6" id="KW-0975">Bacterial flagellum</keyword>
<comment type="subcellular location">
    <subcellularLocation>
        <location evidence="1 6">Bacterial flagellum basal body</location>
    </subcellularLocation>
</comment>
<dbReference type="Pfam" id="PF00460">
    <property type="entry name" value="Flg_bb_rod"/>
    <property type="match status" value="1"/>
</dbReference>
<dbReference type="Pfam" id="PF06429">
    <property type="entry name" value="Flg_bbr_C"/>
    <property type="match status" value="1"/>
</dbReference>
<dbReference type="Pfam" id="PF22692">
    <property type="entry name" value="LlgE_F_G_D1"/>
    <property type="match status" value="1"/>
</dbReference>
<evidence type="ECO:0000256" key="1">
    <source>
        <dbReference type="ARBA" id="ARBA00004117"/>
    </source>
</evidence>
<reference evidence="11 12" key="1">
    <citation type="submission" date="2018-06" db="EMBL/GenBank/DDBJ databases">
        <authorList>
            <consortium name="Pathogen Informatics"/>
            <person name="Doyle S."/>
        </authorList>
    </citation>
    <scope>NUCLEOTIDE SEQUENCE [LARGE SCALE GENOMIC DNA]</scope>
    <source>
        <strain evidence="11 12">NCTC11997</strain>
    </source>
</reference>
<evidence type="ECO:0000256" key="2">
    <source>
        <dbReference type="ARBA" id="ARBA00009677"/>
    </source>
</evidence>
<dbReference type="PROSITE" id="PS00588">
    <property type="entry name" value="FLAGELLA_BB_ROD"/>
    <property type="match status" value="1"/>
</dbReference>
<evidence type="ECO:0000256" key="6">
    <source>
        <dbReference type="RuleBase" id="RU362116"/>
    </source>
</evidence>
<dbReference type="NCBIfam" id="TIGR03506">
    <property type="entry name" value="FlgEFG_subfam"/>
    <property type="match status" value="1"/>
</dbReference>
<dbReference type="PANTHER" id="PTHR30435">
    <property type="entry name" value="FLAGELLAR PROTEIN"/>
    <property type="match status" value="1"/>
</dbReference>
<comment type="similarity">
    <text evidence="2 6">Belongs to the flagella basal body rod proteins family.</text>
</comment>
<dbReference type="Proteomes" id="UP000254603">
    <property type="component" value="Unassembled WGS sequence"/>
</dbReference>
<protein>
    <recommendedName>
        <fullName evidence="5 6">Flagellar basal-body rod protein FlgF</fullName>
    </recommendedName>
</protein>
<proteinExistence type="inferred from homology"/>
<organism evidence="11 12">
    <name type="scientific">Oligella ureolytica</name>
    <dbReference type="NCBI Taxonomy" id="90244"/>
    <lineage>
        <taxon>Bacteria</taxon>
        <taxon>Pseudomonadati</taxon>
        <taxon>Pseudomonadota</taxon>
        <taxon>Betaproteobacteria</taxon>
        <taxon>Burkholderiales</taxon>
        <taxon>Alcaligenaceae</taxon>
        <taxon>Oligella</taxon>
    </lineage>
</organism>
<feature type="domain" description="Flagellar basal-body/hook protein C-terminal" evidence="8">
    <location>
        <begin position="207"/>
        <end position="251"/>
    </location>
</feature>
<sequence>MDRAIYTAGNGASRILEQQSALSNNLANISTPGFRAQMANYRSTPVISQEMGNERTTRVMTVATTADSLMAQGAFMTTGRALDVAIQGEGWFAVRAIDGSEAYTRGGSLQINSDGLLVTSGGLMVLSEDGQPIEIPNANSIGIERSGGINVLGDGDAATEVQRVASLKIADAANADLVRGEDGLFRALNGQGEPYALPAMEQPTVLSGGLEGSNVSAAESMIGLIQNARRFELQMKMIKELSTIEQSGNSLLSSSS</sequence>
<accession>A0A378XGI8</accession>
<evidence type="ECO:0000256" key="3">
    <source>
        <dbReference type="ARBA" id="ARBA00023143"/>
    </source>
</evidence>
<evidence type="ECO:0000313" key="12">
    <source>
        <dbReference type="Proteomes" id="UP000254603"/>
    </source>
</evidence>
<dbReference type="RefSeq" id="WP_018573988.1">
    <property type="nucleotide sequence ID" value="NZ_CP065725.1"/>
</dbReference>
<evidence type="ECO:0000313" key="10">
    <source>
        <dbReference type="EMBL" id="QPT39110.1"/>
    </source>
</evidence>